<evidence type="ECO:0000256" key="2">
    <source>
        <dbReference type="ARBA" id="ARBA00023015"/>
    </source>
</evidence>
<accession>A0ABN2WHV2</accession>
<keyword evidence="8" id="KW-1185">Reference proteome</keyword>
<proteinExistence type="inferred from homology"/>
<dbReference type="EMBL" id="BAAAPE010000015">
    <property type="protein sequence ID" value="GAA2092845.1"/>
    <property type="molecule type" value="Genomic_DNA"/>
</dbReference>
<keyword evidence="4" id="KW-0804">Transcription</keyword>
<dbReference type="InterPro" id="IPR036388">
    <property type="entry name" value="WH-like_DNA-bd_sf"/>
</dbReference>
<dbReference type="RefSeq" id="WP_344532479.1">
    <property type="nucleotide sequence ID" value="NZ_BAAAPE010000015.1"/>
</dbReference>
<name>A0ABN2WHV2_9ACTN</name>
<dbReference type="Pfam" id="PF03466">
    <property type="entry name" value="LysR_substrate"/>
    <property type="match status" value="1"/>
</dbReference>
<feature type="compositionally biased region" description="Low complexity" evidence="5">
    <location>
        <begin position="319"/>
        <end position="340"/>
    </location>
</feature>
<dbReference type="PANTHER" id="PTHR30346:SF29">
    <property type="entry name" value="LYSR SUBSTRATE-BINDING"/>
    <property type="match status" value="1"/>
</dbReference>
<keyword evidence="3" id="KW-0238">DNA-binding</keyword>
<dbReference type="InterPro" id="IPR005119">
    <property type="entry name" value="LysR_subst-bd"/>
</dbReference>
<dbReference type="InterPro" id="IPR036390">
    <property type="entry name" value="WH_DNA-bd_sf"/>
</dbReference>
<comment type="similarity">
    <text evidence="1">Belongs to the LysR transcriptional regulatory family.</text>
</comment>
<dbReference type="SUPFAM" id="SSF53850">
    <property type="entry name" value="Periplasmic binding protein-like II"/>
    <property type="match status" value="1"/>
</dbReference>
<evidence type="ECO:0000313" key="7">
    <source>
        <dbReference type="EMBL" id="GAA2092845.1"/>
    </source>
</evidence>
<comment type="caution">
    <text evidence="7">The sequence shown here is derived from an EMBL/GenBank/DDBJ whole genome shotgun (WGS) entry which is preliminary data.</text>
</comment>
<feature type="region of interest" description="Disordered" evidence="5">
    <location>
        <begin position="311"/>
        <end position="340"/>
    </location>
</feature>
<gene>
    <name evidence="7" type="ORF">GCM10009801_59620</name>
</gene>
<dbReference type="PANTHER" id="PTHR30346">
    <property type="entry name" value="TRANSCRIPTIONAL DUAL REGULATOR HCAR-RELATED"/>
    <property type="match status" value="1"/>
</dbReference>
<evidence type="ECO:0000259" key="6">
    <source>
        <dbReference type="PROSITE" id="PS50931"/>
    </source>
</evidence>
<evidence type="ECO:0000256" key="1">
    <source>
        <dbReference type="ARBA" id="ARBA00009437"/>
    </source>
</evidence>
<keyword evidence="2" id="KW-0805">Transcription regulation</keyword>
<reference evidence="7 8" key="1">
    <citation type="journal article" date="2019" name="Int. J. Syst. Evol. Microbiol.">
        <title>The Global Catalogue of Microorganisms (GCM) 10K type strain sequencing project: providing services to taxonomists for standard genome sequencing and annotation.</title>
        <authorList>
            <consortium name="The Broad Institute Genomics Platform"/>
            <consortium name="The Broad Institute Genome Sequencing Center for Infectious Disease"/>
            <person name="Wu L."/>
            <person name="Ma J."/>
        </authorList>
    </citation>
    <scope>NUCLEOTIDE SEQUENCE [LARGE SCALE GENOMIC DNA]</scope>
    <source>
        <strain evidence="7 8">JCM 15478</strain>
    </source>
</reference>
<evidence type="ECO:0000256" key="3">
    <source>
        <dbReference type="ARBA" id="ARBA00023125"/>
    </source>
</evidence>
<dbReference type="SUPFAM" id="SSF46785">
    <property type="entry name" value="Winged helix' DNA-binding domain"/>
    <property type="match status" value="1"/>
</dbReference>
<evidence type="ECO:0000256" key="5">
    <source>
        <dbReference type="SAM" id="MobiDB-lite"/>
    </source>
</evidence>
<protein>
    <submittedName>
        <fullName evidence="7">LysR family transcriptional regulator</fullName>
    </submittedName>
</protein>
<evidence type="ECO:0000313" key="8">
    <source>
        <dbReference type="Proteomes" id="UP001500016"/>
    </source>
</evidence>
<sequence>MIDPRLQTLRVLRECGTVTATAAALHLTPSTVSQQLRQLAAQMDLTLLEPEGRKVRLTPAAHALLRHADALHARWEEAAADLAAHREGTAGRLRVTGIATALSALVVPATARLRDEAPGLDVTVAEDPTEDRYGLLLTGEADIAVVLPTPAAPPPDDPRFTPHPLLSDPQDLLVPVGHPLADRVREGVRLDEAADETWIRAGDPQDQHQLLLTACAAAGFTPRLAHAAVDWAAVVALVAHGFGVCLMPRLAPLPAGAPAPVVRVPLRGPSRPVRRIVAYVRRGSERQPPVARGLAALRDAAEAYAHEAYAPGTYPDGTHPAGKHAAGPHGAASGRPAPDA</sequence>
<dbReference type="InterPro" id="IPR000847">
    <property type="entry name" value="LysR_HTH_N"/>
</dbReference>
<dbReference type="PROSITE" id="PS50931">
    <property type="entry name" value="HTH_LYSR"/>
    <property type="match status" value="1"/>
</dbReference>
<feature type="domain" description="HTH lysR-type" evidence="6">
    <location>
        <begin position="1"/>
        <end position="58"/>
    </location>
</feature>
<dbReference type="Gene3D" id="3.40.190.10">
    <property type="entry name" value="Periplasmic binding protein-like II"/>
    <property type="match status" value="2"/>
</dbReference>
<evidence type="ECO:0000256" key="4">
    <source>
        <dbReference type="ARBA" id="ARBA00023163"/>
    </source>
</evidence>
<organism evidence="7 8">
    <name type="scientific">Streptomyces albiaxialis</name>
    <dbReference type="NCBI Taxonomy" id="329523"/>
    <lineage>
        <taxon>Bacteria</taxon>
        <taxon>Bacillati</taxon>
        <taxon>Actinomycetota</taxon>
        <taxon>Actinomycetes</taxon>
        <taxon>Kitasatosporales</taxon>
        <taxon>Streptomycetaceae</taxon>
        <taxon>Streptomyces</taxon>
    </lineage>
</organism>
<dbReference type="Pfam" id="PF00126">
    <property type="entry name" value="HTH_1"/>
    <property type="match status" value="1"/>
</dbReference>
<dbReference type="Proteomes" id="UP001500016">
    <property type="component" value="Unassembled WGS sequence"/>
</dbReference>
<dbReference type="Gene3D" id="1.10.10.10">
    <property type="entry name" value="Winged helix-like DNA-binding domain superfamily/Winged helix DNA-binding domain"/>
    <property type="match status" value="1"/>
</dbReference>